<evidence type="ECO:0000313" key="3">
    <source>
        <dbReference type="Proteomes" id="UP001176021"/>
    </source>
</evidence>
<accession>A0ABT8QXI0</accession>
<dbReference type="RefSeq" id="WP_302050406.1">
    <property type="nucleotide sequence ID" value="NZ_JAMJEV010000047.1"/>
</dbReference>
<proteinExistence type="predicted"/>
<organism evidence="2 3">
    <name type="scientific">Desulfosporosinus nitroreducens</name>
    <dbReference type="NCBI Taxonomy" id="2018668"/>
    <lineage>
        <taxon>Bacteria</taxon>
        <taxon>Bacillati</taxon>
        <taxon>Bacillota</taxon>
        <taxon>Clostridia</taxon>
        <taxon>Eubacteriales</taxon>
        <taxon>Desulfitobacteriaceae</taxon>
        <taxon>Desulfosporosinus</taxon>
    </lineage>
</organism>
<dbReference type="InterPro" id="IPR034660">
    <property type="entry name" value="DinB/YfiT-like"/>
</dbReference>
<dbReference type="Pfam" id="PF12867">
    <property type="entry name" value="DinB_2"/>
    <property type="match status" value="1"/>
</dbReference>
<gene>
    <name evidence="2" type="ORF">M8H41_25100</name>
</gene>
<dbReference type="SUPFAM" id="SSF109854">
    <property type="entry name" value="DinB/YfiT-like putative metalloenzymes"/>
    <property type="match status" value="1"/>
</dbReference>
<dbReference type="InterPro" id="IPR024775">
    <property type="entry name" value="DinB-like"/>
</dbReference>
<comment type="caution">
    <text evidence="2">The sequence shown here is derived from an EMBL/GenBank/DDBJ whole genome shotgun (WGS) entry which is preliminary data.</text>
</comment>
<evidence type="ECO:0000259" key="1">
    <source>
        <dbReference type="Pfam" id="PF12867"/>
    </source>
</evidence>
<keyword evidence="3" id="KW-1185">Reference proteome</keyword>
<feature type="domain" description="DinB-like" evidence="1">
    <location>
        <begin position="19"/>
        <end position="144"/>
    </location>
</feature>
<sequence length="150" mass="17746">MRDIIERLNYHIQEVPIKVKQFSEEEFSEQLLGKWSKKETLGHLCDSATNNHHRFIKIQIEGQPFVIGPYNQNNWVIIQDYQSMQPYEIVDYWTTLNKLIAKIISKIPDEKLLYLCDIGDNKTVTLAELIEDYLRHMEHHLSQIFVTSSL</sequence>
<evidence type="ECO:0000313" key="2">
    <source>
        <dbReference type="EMBL" id="MDO0826061.1"/>
    </source>
</evidence>
<dbReference type="Gene3D" id="1.20.120.450">
    <property type="entry name" value="dinb family like domain"/>
    <property type="match status" value="1"/>
</dbReference>
<name>A0ABT8QXI0_9FIRM</name>
<protein>
    <submittedName>
        <fullName evidence="2">DinB family protein</fullName>
    </submittedName>
</protein>
<dbReference type="Proteomes" id="UP001176021">
    <property type="component" value="Unassembled WGS sequence"/>
</dbReference>
<reference evidence="2" key="1">
    <citation type="submission" date="2022-05" db="EMBL/GenBank/DDBJ databases">
        <title>Expanded diversity of anoxic marine methylotrophy in a Black Sea sulfate reducing microorganism.</title>
        <authorList>
            <person name="Fischer P.Q."/>
            <person name="Stams A.J.M."/>
            <person name="Villanueva L."/>
            <person name="Sousa D.Z."/>
        </authorList>
    </citation>
    <scope>NUCLEOTIDE SEQUENCE</scope>
    <source>
        <strain evidence="2">P130</strain>
    </source>
</reference>
<dbReference type="EMBL" id="JAMJEV010000047">
    <property type="protein sequence ID" value="MDO0826061.1"/>
    <property type="molecule type" value="Genomic_DNA"/>
</dbReference>